<feature type="region of interest" description="Disordered" evidence="1">
    <location>
        <begin position="20"/>
        <end position="54"/>
    </location>
</feature>
<protein>
    <submittedName>
        <fullName evidence="2">Uncharacterized protein</fullName>
    </submittedName>
</protein>
<comment type="caution">
    <text evidence="2">The sequence shown here is derived from an EMBL/GenBank/DDBJ whole genome shotgun (WGS) entry which is preliminary data.</text>
</comment>
<evidence type="ECO:0000256" key="1">
    <source>
        <dbReference type="SAM" id="MobiDB-lite"/>
    </source>
</evidence>
<feature type="compositionally biased region" description="Low complexity" evidence="1">
    <location>
        <begin position="284"/>
        <end position="302"/>
    </location>
</feature>
<keyword evidence="3" id="KW-1185">Reference proteome</keyword>
<feature type="region of interest" description="Disordered" evidence="1">
    <location>
        <begin position="282"/>
        <end position="338"/>
    </location>
</feature>
<sequence>MFPVLNANLAQEVRARARTHTAYPLQSRSADGDARAPSSRQRQQVCKAESAPGSPPVSLFAFHGAKLTGLSVSRPCQIGRPELQANSPAISELSAGREPEQALRKSLALFHVMHRGQLPFSSPSNQPRRTNSDLINTNENAAMQAKTCISKSHHLPLPLPFLLPFFPLSFLYLSPFPPLPLSFSSPPSFLRTLPHSPTPTPVSCKNNNDISSVRNNAASCGRSRLRPALRSPINACGLITAVRLIASVCFSTYPRRSALHITHQEVNNVPFYPFSSTPSHPHPESFSLLSPSPSPSLTHTPTSPYPSPPMPSHHPPVRQASARTRNESQRFPPAHRQLSSASVIISGKMNVQLTSSQTDQVMGSEAGKRGEIDGSEFGFSAWDKRPRRRTARAASDDGGGVRGNEAGVITTLDISDIDDDDDRAGNNHGRILNIL</sequence>
<proteinExistence type="predicted"/>
<dbReference type="EMBL" id="QCYY01003224">
    <property type="protein sequence ID" value="ROT64602.1"/>
    <property type="molecule type" value="Genomic_DNA"/>
</dbReference>
<evidence type="ECO:0000313" key="2">
    <source>
        <dbReference type="EMBL" id="ROT64602.1"/>
    </source>
</evidence>
<accession>A0A3R7ML80</accession>
<organism evidence="2 3">
    <name type="scientific">Penaeus vannamei</name>
    <name type="common">Whiteleg shrimp</name>
    <name type="synonym">Litopenaeus vannamei</name>
    <dbReference type="NCBI Taxonomy" id="6689"/>
    <lineage>
        <taxon>Eukaryota</taxon>
        <taxon>Metazoa</taxon>
        <taxon>Ecdysozoa</taxon>
        <taxon>Arthropoda</taxon>
        <taxon>Crustacea</taxon>
        <taxon>Multicrustacea</taxon>
        <taxon>Malacostraca</taxon>
        <taxon>Eumalacostraca</taxon>
        <taxon>Eucarida</taxon>
        <taxon>Decapoda</taxon>
        <taxon>Dendrobranchiata</taxon>
        <taxon>Penaeoidea</taxon>
        <taxon>Penaeidae</taxon>
        <taxon>Penaeus</taxon>
    </lineage>
</organism>
<gene>
    <name evidence="2" type="ORF">C7M84_017448</name>
</gene>
<feature type="compositionally biased region" description="Pro residues" evidence="1">
    <location>
        <begin position="303"/>
        <end position="314"/>
    </location>
</feature>
<dbReference type="Proteomes" id="UP000283509">
    <property type="component" value="Unassembled WGS sequence"/>
</dbReference>
<evidence type="ECO:0000313" key="3">
    <source>
        <dbReference type="Proteomes" id="UP000283509"/>
    </source>
</evidence>
<name>A0A3R7ML80_PENVA</name>
<reference evidence="2 3" key="2">
    <citation type="submission" date="2019-01" db="EMBL/GenBank/DDBJ databases">
        <title>The decoding of complex shrimp genome reveals the adaptation for benthos swimmer, frequently molting mechanism and breeding impact on genome.</title>
        <authorList>
            <person name="Sun Y."/>
            <person name="Gao Y."/>
            <person name="Yu Y."/>
        </authorList>
    </citation>
    <scope>NUCLEOTIDE SEQUENCE [LARGE SCALE GENOMIC DNA]</scope>
    <source>
        <tissue evidence="2">Muscle</tissue>
    </source>
</reference>
<reference evidence="2 3" key="1">
    <citation type="submission" date="2018-04" db="EMBL/GenBank/DDBJ databases">
        <authorList>
            <person name="Zhang X."/>
            <person name="Yuan J."/>
            <person name="Li F."/>
            <person name="Xiang J."/>
        </authorList>
    </citation>
    <scope>NUCLEOTIDE SEQUENCE [LARGE SCALE GENOMIC DNA]</scope>
    <source>
        <tissue evidence="2">Muscle</tissue>
    </source>
</reference>
<dbReference type="AlphaFoldDB" id="A0A3R7ML80"/>